<accession>A0A370HI40</accession>
<organism evidence="2 3">
    <name type="scientific">Microvirga subterranea</name>
    <dbReference type="NCBI Taxonomy" id="186651"/>
    <lineage>
        <taxon>Bacteria</taxon>
        <taxon>Pseudomonadati</taxon>
        <taxon>Pseudomonadota</taxon>
        <taxon>Alphaproteobacteria</taxon>
        <taxon>Hyphomicrobiales</taxon>
        <taxon>Methylobacteriaceae</taxon>
        <taxon>Microvirga</taxon>
    </lineage>
</organism>
<dbReference type="InterPro" id="IPR018550">
    <property type="entry name" value="Lipid-A_deacylase-rel"/>
</dbReference>
<dbReference type="RefSeq" id="WP_114771013.1">
    <property type="nucleotide sequence ID" value="NZ_QQBB01000006.1"/>
</dbReference>
<name>A0A370HI40_9HYPH</name>
<feature type="chain" id="PRO_5016835144" evidence="1">
    <location>
        <begin position="21"/>
        <end position="194"/>
    </location>
</feature>
<dbReference type="AlphaFoldDB" id="A0A370HI40"/>
<keyword evidence="1" id="KW-0732">Signal</keyword>
<evidence type="ECO:0000313" key="3">
    <source>
        <dbReference type="Proteomes" id="UP000254925"/>
    </source>
</evidence>
<sequence length="194" mass="19961">MNRLLAMIGGVLALGPAAQAADLGPVGSPTAPGPGQAQPAFLSEVRLGLSAHDPGGPESGTANLTGEILSVRPFTFANPDLDLLVPRLHLGGSLNFSGRTSFAYAGLTWTFDITPSIFIEGSLGGAVHNGETDPIPAHHDALGCTALFRESGSLGVRVSENWSVMATVEHLSNAGLCSNNRGLTNVGLRVGYTF</sequence>
<dbReference type="EMBL" id="QQBB01000006">
    <property type="protein sequence ID" value="RDI57774.1"/>
    <property type="molecule type" value="Genomic_DNA"/>
</dbReference>
<proteinExistence type="predicted"/>
<dbReference type="OrthoDB" id="8112769at2"/>
<dbReference type="Gene3D" id="2.40.160.20">
    <property type="match status" value="1"/>
</dbReference>
<evidence type="ECO:0000256" key="1">
    <source>
        <dbReference type="SAM" id="SignalP"/>
    </source>
</evidence>
<keyword evidence="3" id="KW-1185">Reference proteome</keyword>
<feature type="signal peptide" evidence="1">
    <location>
        <begin position="1"/>
        <end position="20"/>
    </location>
</feature>
<dbReference type="Pfam" id="PF09411">
    <property type="entry name" value="PagL"/>
    <property type="match status" value="1"/>
</dbReference>
<gene>
    <name evidence="2" type="ORF">DES45_10686</name>
</gene>
<comment type="caution">
    <text evidence="2">The sequence shown here is derived from an EMBL/GenBank/DDBJ whole genome shotgun (WGS) entry which is preliminary data.</text>
</comment>
<reference evidence="2 3" key="1">
    <citation type="submission" date="2018-07" db="EMBL/GenBank/DDBJ databases">
        <title>Genomic Encyclopedia of Type Strains, Phase IV (KMG-IV): sequencing the most valuable type-strain genomes for metagenomic binning, comparative biology and taxonomic classification.</title>
        <authorList>
            <person name="Goeker M."/>
        </authorList>
    </citation>
    <scope>NUCLEOTIDE SEQUENCE [LARGE SCALE GENOMIC DNA]</scope>
    <source>
        <strain evidence="2 3">DSM 14364</strain>
    </source>
</reference>
<dbReference type="Proteomes" id="UP000254925">
    <property type="component" value="Unassembled WGS sequence"/>
</dbReference>
<protein>
    <submittedName>
        <fullName evidence="2">Lipid A 3-O-deacylase PagL</fullName>
    </submittedName>
</protein>
<evidence type="ECO:0000313" key="2">
    <source>
        <dbReference type="EMBL" id="RDI57774.1"/>
    </source>
</evidence>